<dbReference type="GO" id="GO:0042910">
    <property type="term" value="F:xenobiotic transmembrane transporter activity"/>
    <property type="evidence" value="ECO:0007669"/>
    <property type="project" value="InterPro"/>
</dbReference>
<keyword evidence="1" id="KW-0813">Transport</keyword>
<dbReference type="Proteomes" id="UP000515733">
    <property type="component" value="Chromosome"/>
</dbReference>
<evidence type="ECO:0000256" key="2">
    <source>
        <dbReference type="SAM" id="Phobius"/>
    </source>
</evidence>
<keyword evidence="2" id="KW-0472">Membrane</keyword>
<dbReference type="CDD" id="cd13131">
    <property type="entry name" value="MATE_NorM_like"/>
    <property type="match status" value="1"/>
</dbReference>
<dbReference type="AlphaFoldDB" id="A0A6S6XRP5"/>
<feature type="transmembrane region" description="Helical" evidence="2">
    <location>
        <begin position="38"/>
        <end position="62"/>
    </location>
</feature>
<evidence type="ECO:0000313" key="3">
    <source>
        <dbReference type="EMBL" id="CAB1367395.1"/>
    </source>
</evidence>
<feature type="transmembrane region" description="Helical" evidence="2">
    <location>
        <begin position="233"/>
        <end position="256"/>
    </location>
</feature>
<keyword evidence="2" id="KW-0812">Transmembrane</keyword>
<dbReference type="NCBIfam" id="TIGR00797">
    <property type="entry name" value="matE"/>
    <property type="match status" value="1"/>
</dbReference>
<sequence length="445" mass="47028">MRDLIRLAWPVFVAQVAVMANGLIDTLMAGHLSSIDLAAVGIGAAIYASLFISVTGILLALSPTVAHLQGGRRYEEIGEQVRQAAWLAGVLAVLTIALLTFPEPLLAIAQLTPEVASKVQAYLDAMAWGAPAALFFRVFYGFSAGISRPRPVMVLNLLGLGLKLPLNWIFMHGQLGLPPLGAAGCGVASSLIAWLLAILSWIWCYRQEAYRPYGLFSRWSWPEWTRLAALARLGLPIGATFLVDVTAFTFMALFIARFGPVASGAHQIASSLAALVFMLPTAIGHAAAVLAGQALGRSEAGAARLVGLRGLQLGLGCALILATLIAFGNKTIASLYTQDSAVQTLTGQLLLLVALYHLADALQAVAVYLLRSYRKTAIPMLIYALALWGVGLGGGVMLGLGGVLGPARGPSGFWWAAIAGLWLAGFGVGAYWWHIANKATKDSTQ</sequence>
<organism evidence="3 4">
    <name type="scientific">Denitratisoma oestradiolicum</name>
    <dbReference type="NCBI Taxonomy" id="311182"/>
    <lineage>
        <taxon>Bacteria</taxon>
        <taxon>Pseudomonadati</taxon>
        <taxon>Pseudomonadota</taxon>
        <taxon>Betaproteobacteria</taxon>
        <taxon>Nitrosomonadales</taxon>
        <taxon>Sterolibacteriaceae</taxon>
        <taxon>Denitratisoma</taxon>
    </lineage>
</organism>
<proteinExistence type="predicted"/>
<dbReference type="InterPro" id="IPR050222">
    <property type="entry name" value="MATE_MdtK"/>
</dbReference>
<feature type="transmembrane region" description="Helical" evidence="2">
    <location>
        <begin position="382"/>
        <end position="407"/>
    </location>
</feature>
<feature type="transmembrane region" description="Helical" evidence="2">
    <location>
        <begin position="413"/>
        <end position="433"/>
    </location>
</feature>
<dbReference type="Pfam" id="PF01554">
    <property type="entry name" value="MatE"/>
    <property type="match status" value="2"/>
</dbReference>
<dbReference type="GO" id="GO:0005886">
    <property type="term" value="C:plasma membrane"/>
    <property type="evidence" value="ECO:0007669"/>
    <property type="project" value="TreeGrafter"/>
</dbReference>
<protein>
    <submittedName>
        <fullName evidence="3">MATE efflux family protein</fullName>
    </submittedName>
</protein>
<name>A0A6S6XRP5_9PROT</name>
<feature type="transmembrane region" description="Helical" evidence="2">
    <location>
        <begin position="268"/>
        <end position="290"/>
    </location>
</feature>
<feature type="transmembrane region" description="Helical" evidence="2">
    <location>
        <begin position="83"/>
        <end position="101"/>
    </location>
</feature>
<feature type="transmembrane region" description="Helical" evidence="2">
    <location>
        <begin position="152"/>
        <end position="171"/>
    </location>
</feature>
<reference evidence="3 4" key="1">
    <citation type="submission" date="2020-03" db="EMBL/GenBank/DDBJ databases">
        <authorList>
            <consortium name="Genoscope - CEA"/>
            <person name="William W."/>
        </authorList>
    </citation>
    <scope>NUCLEOTIDE SEQUENCE [LARGE SCALE GENOMIC DNA]</scope>
    <source>
        <strain evidence="4">DSM 16959</strain>
    </source>
</reference>
<dbReference type="KEGG" id="doe:DENOEST_0223"/>
<dbReference type="RefSeq" id="WP_170228142.1">
    <property type="nucleotide sequence ID" value="NZ_LR778301.1"/>
</dbReference>
<dbReference type="InterPro" id="IPR002528">
    <property type="entry name" value="MATE_fam"/>
</dbReference>
<gene>
    <name evidence="3" type="ORF">DENOEST_0223</name>
</gene>
<feature type="transmembrane region" description="Helical" evidence="2">
    <location>
        <begin position="349"/>
        <end position="370"/>
    </location>
</feature>
<feature type="transmembrane region" description="Helical" evidence="2">
    <location>
        <begin position="177"/>
        <end position="203"/>
    </location>
</feature>
<dbReference type="EMBL" id="LR778301">
    <property type="protein sequence ID" value="CAB1367395.1"/>
    <property type="molecule type" value="Genomic_DNA"/>
</dbReference>
<dbReference type="PANTHER" id="PTHR43298">
    <property type="entry name" value="MULTIDRUG RESISTANCE PROTEIN NORM-RELATED"/>
    <property type="match status" value="1"/>
</dbReference>
<evidence type="ECO:0000313" key="4">
    <source>
        <dbReference type="Proteomes" id="UP000515733"/>
    </source>
</evidence>
<feature type="transmembrane region" description="Helical" evidence="2">
    <location>
        <begin position="121"/>
        <end position="140"/>
    </location>
</feature>
<feature type="transmembrane region" description="Helical" evidence="2">
    <location>
        <begin position="311"/>
        <end position="329"/>
    </location>
</feature>
<keyword evidence="2" id="KW-1133">Transmembrane helix</keyword>
<dbReference type="PANTHER" id="PTHR43298:SF2">
    <property type="entry name" value="FMN_FAD EXPORTER YEEO-RELATED"/>
    <property type="match status" value="1"/>
</dbReference>
<keyword evidence="4" id="KW-1185">Reference proteome</keyword>
<evidence type="ECO:0000256" key="1">
    <source>
        <dbReference type="ARBA" id="ARBA00022448"/>
    </source>
</evidence>
<accession>A0A6S6XRP5</accession>
<dbReference type="GO" id="GO:0015297">
    <property type="term" value="F:antiporter activity"/>
    <property type="evidence" value="ECO:0007669"/>
    <property type="project" value="InterPro"/>
</dbReference>